<dbReference type="InterPro" id="IPR001214">
    <property type="entry name" value="SET_dom"/>
</dbReference>
<dbReference type="PANTHER" id="PTHR12197">
    <property type="entry name" value="HISTONE-LYSINE N-METHYLTRANSFERASE SMYD"/>
    <property type="match status" value="1"/>
</dbReference>
<dbReference type="EMBL" id="GBEZ01001329">
    <property type="protein sequence ID" value="JAC83634.1"/>
    <property type="molecule type" value="Transcribed_RNA"/>
</dbReference>
<dbReference type="Pfam" id="PF00856">
    <property type="entry name" value="SET"/>
    <property type="match status" value="1"/>
</dbReference>
<feature type="region of interest" description="Disordered" evidence="1">
    <location>
        <begin position="161"/>
        <end position="226"/>
    </location>
</feature>
<proteinExistence type="predicted"/>
<evidence type="ECO:0000259" key="2">
    <source>
        <dbReference type="Pfam" id="PF00856"/>
    </source>
</evidence>
<name>A0A061SKU5_9CHLO</name>
<feature type="domain" description="SET" evidence="2">
    <location>
        <begin position="25"/>
        <end position="160"/>
    </location>
</feature>
<dbReference type="SUPFAM" id="SSF82199">
    <property type="entry name" value="SET domain"/>
    <property type="match status" value="1"/>
</dbReference>
<sequence length="241" mass="25488">MAEGNNKFLLNNLCCVGKVHGVGGGRGIFAASEIRSGTKVITEEPVLEVPVSAGVESDLHSALVRKMLLELGPEERNQALEVCSSLHPVALSDCRAADVEALHVRLLPTIERLKNEGNHGLSSEALLRLMLAMQFNAFYSGLYPTLALINHSCRPNCIKLAPRGGKGAQGPRRGEAKRPRFLTSRRGRGPPSRRGAPAAAAVTGPRPPLCRSAPSEATGPDPWPSPRLGGACCSAGFPPLP</sequence>
<reference evidence="3" key="1">
    <citation type="submission" date="2014-05" db="EMBL/GenBank/DDBJ databases">
        <title>The transcriptome of the halophilic microalga Tetraselmis sp. GSL018 isolated from the Great Salt Lake, Utah.</title>
        <authorList>
            <person name="Jinkerson R.E."/>
            <person name="D'Adamo S."/>
            <person name="Posewitz M.C."/>
        </authorList>
    </citation>
    <scope>NUCLEOTIDE SEQUENCE</scope>
    <source>
        <strain evidence="3">GSL018</strain>
    </source>
</reference>
<gene>
    <name evidence="3" type="ORF">TSPGSL018_2875</name>
</gene>
<dbReference type="InterPro" id="IPR050869">
    <property type="entry name" value="H3K4_H4K5_MeTrfase"/>
</dbReference>
<protein>
    <recommendedName>
        <fullName evidence="2">SET domain-containing protein</fullName>
    </recommendedName>
</protein>
<feature type="compositionally biased region" description="Low complexity" evidence="1">
    <location>
        <begin position="189"/>
        <end position="204"/>
    </location>
</feature>
<dbReference type="Gene3D" id="2.170.270.10">
    <property type="entry name" value="SET domain"/>
    <property type="match status" value="1"/>
</dbReference>
<dbReference type="InterPro" id="IPR046341">
    <property type="entry name" value="SET_dom_sf"/>
</dbReference>
<evidence type="ECO:0000256" key="1">
    <source>
        <dbReference type="SAM" id="MobiDB-lite"/>
    </source>
</evidence>
<feature type="compositionally biased region" description="Basic residues" evidence="1">
    <location>
        <begin position="179"/>
        <end position="188"/>
    </location>
</feature>
<organism evidence="3">
    <name type="scientific">Tetraselmis sp. GSL018</name>
    <dbReference type="NCBI Taxonomy" id="582737"/>
    <lineage>
        <taxon>Eukaryota</taxon>
        <taxon>Viridiplantae</taxon>
        <taxon>Chlorophyta</taxon>
        <taxon>core chlorophytes</taxon>
        <taxon>Chlorodendrophyceae</taxon>
        <taxon>Chlorodendrales</taxon>
        <taxon>Chlorodendraceae</taxon>
        <taxon>Tetraselmis</taxon>
    </lineage>
</organism>
<dbReference type="AlphaFoldDB" id="A0A061SKU5"/>
<accession>A0A061SKU5</accession>
<evidence type="ECO:0000313" key="3">
    <source>
        <dbReference type="EMBL" id="JAC83634.1"/>
    </source>
</evidence>